<keyword evidence="2" id="KW-1185">Reference proteome</keyword>
<sequence length="358" mass="36408">MRSALSIRGRRGALMIGLLALAHPSRDADAAFLCATTADELRDALAQVSDGGAYVDEDSVIAIGPGTFATGGTPFRSEALTTTAKLDIMASWNPHCGGRPSGPPTTVLDAGGVGGVLVVKRPHAFVYLRRMVLQNGNADVGAGLQVNYGTESAYEVSLYQLIVRNNHASGNGGGIYIAASAPPDMGAIGIASSLIVDNTSGSDGGGAYLVISGGYTSIVNLTTVASNTAVGTGGGIAATGSAATYDVSGVIAWGNTPASLRFDVPSTVASSDVDLIAPGAAVTTEEVVQLDPMFLDPAAGDYRFGNVPGLVGTGAPFNYVPAYLDDYPLPPTGGEYRADMGAYTDVIFRYGDDGGSRL</sequence>
<organism evidence="1 2">
    <name type="scientific">Dokdonella fugitiva</name>
    <dbReference type="NCBI Taxonomy" id="328517"/>
    <lineage>
        <taxon>Bacteria</taxon>
        <taxon>Pseudomonadati</taxon>
        <taxon>Pseudomonadota</taxon>
        <taxon>Gammaproteobacteria</taxon>
        <taxon>Lysobacterales</taxon>
        <taxon>Rhodanobacteraceae</taxon>
        <taxon>Dokdonella</taxon>
    </lineage>
</organism>
<reference evidence="1 2" key="1">
    <citation type="journal article" date="2015" name="Stand. Genomic Sci.">
        <title>Genomic Encyclopedia of Bacterial and Archaeal Type Strains, Phase III: the genomes of soil and plant-associated and newly described type strains.</title>
        <authorList>
            <person name="Whitman W.B."/>
            <person name="Woyke T."/>
            <person name="Klenk H.P."/>
            <person name="Zhou Y."/>
            <person name="Lilburn T.G."/>
            <person name="Beck B.J."/>
            <person name="De Vos P."/>
            <person name="Vandamme P."/>
            <person name="Eisen J.A."/>
            <person name="Garrity G."/>
            <person name="Hugenholtz P."/>
            <person name="Kyrpides N.C."/>
        </authorList>
    </citation>
    <scope>NUCLEOTIDE SEQUENCE [LARGE SCALE GENOMIC DNA]</scope>
    <source>
        <strain evidence="1 2">A3</strain>
    </source>
</reference>
<proteinExistence type="predicted"/>
<evidence type="ECO:0008006" key="3">
    <source>
        <dbReference type="Google" id="ProtNLM"/>
    </source>
</evidence>
<dbReference type="AlphaFoldDB" id="A0A4R2IGS5"/>
<accession>A0A4R2IGS5</accession>
<dbReference type="Proteomes" id="UP000294862">
    <property type="component" value="Unassembled WGS sequence"/>
</dbReference>
<evidence type="ECO:0000313" key="2">
    <source>
        <dbReference type="Proteomes" id="UP000294862"/>
    </source>
</evidence>
<dbReference type="SUPFAM" id="SSF51126">
    <property type="entry name" value="Pectin lyase-like"/>
    <property type="match status" value="1"/>
</dbReference>
<evidence type="ECO:0000313" key="1">
    <source>
        <dbReference type="EMBL" id="TCO42918.1"/>
    </source>
</evidence>
<dbReference type="EMBL" id="SLWQ01000001">
    <property type="protein sequence ID" value="TCO42918.1"/>
    <property type="molecule type" value="Genomic_DNA"/>
</dbReference>
<dbReference type="InterPro" id="IPR011050">
    <property type="entry name" value="Pectin_lyase_fold/virulence"/>
</dbReference>
<gene>
    <name evidence="1" type="ORF">EV148_101325</name>
</gene>
<protein>
    <recommendedName>
        <fullName evidence="3">CSLREA domain-containing protein</fullName>
    </recommendedName>
</protein>
<name>A0A4R2IGS5_9GAMM</name>
<comment type="caution">
    <text evidence="1">The sequence shown here is derived from an EMBL/GenBank/DDBJ whole genome shotgun (WGS) entry which is preliminary data.</text>
</comment>